<dbReference type="EMBL" id="RFLV01000003">
    <property type="protein sequence ID" value="TIH07673.1"/>
    <property type="molecule type" value="Genomic_DNA"/>
</dbReference>
<accession>A0A4T1ZTR1</accession>
<dbReference type="Proteomes" id="UP000307541">
    <property type="component" value="Unassembled WGS sequence"/>
</dbReference>
<comment type="caution">
    <text evidence="1">The sequence shown here is derived from an EMBL/GenBank/DDBJ whole genome shotgun (WGS) entry which is preliminary data.</text>
</comment>
<evidence type="ECO:0000313" key="1">
    <source>
        <dbReference type="EMBL" id="TIH07673.1"/>
    </source>
</evidence>
<dbReference type="AlphaFoldDB" id="A0A4T1ZTR1"/>
<gene>
    <name evidence="1" type="ORF">D8779_16105</name>
</gene>
<organism evidence="1 2">
    <name type="scientific">Pseudomonas leptonychotis</name>
    <dbReference type="NCBI Taxonomy" id="2448482"/>
    <lineage>
        <taxon>Bacteria</taxon>
        <taxon>Pseudomonadati</taxon>
        <taxon>Pseudomonadota</taxon>
        <taxon>Gammaproteobacteria</taxon>
        <taxon>Pseudomonadales</taxon>
        <taxon>Pseudomonadaceae</taxon>
        <taxon>Pseudomonas</taxon>
    </lineage>
</organism>
<protein>
    <submittedName>
        <fullName evidence="1">Uncharacterized protein</fullName>
    </submittedName>
</protein>
<evidence type="ECO:0000313" key="2">
    <source>
        <dbReference type="Proteomes" id="UP000307541"/>
    </source>
</evidence>
<keyword evidence="2" id="KW-1185">Reference proteome</keyword>
<sequence length="62" mass="6685">MVSLYFSHVDGFGNTAALPANDPMLPKAFGKCNPNKRLAGIAARQAYAVHKAVDSGLPWERL</sequence>
<proteinExistence type="predicted"/>
<reference evidence="1 2" key="1">
    <citation type="submission" date="2018-10" db="EMBL/GenBank/DDBJ databases">
        <title>Pseudomonas leptonychotis sp. nov., isolated from Weddell seals in Antarctica.</title>
        <authorList>
            <person name="Novakova D."/>
            <person name="Svec P."/>
            <person name="Kralova S."/>
            <person name="Kristofova L."/>
            <person name="Zeman M."/>
            <person name="Pantucek R."/>
            <person name="Maslanova I."/>
            <person name="Sedlacek I."/>
        </authorList>
    </citation>
    <scope>NUCLEOTIDE SEQUENCE [LARGE SCALE GENOMIC DNA]</scope>
    <source>
        <strain evidence="1 2">CCM 8849</strain>
    </source>
</reference>
<name>A0A4T1ZTR1_9PSED</name>